<evidence type="ECO:0000256" key="2">
    <source>
        <dbReference type="SAM" id="MobiDB-lite"/>
    </source>
</evidence>
<keyword evidence="5" id="KW-1185">Reference proteome</keyword>
<sequence>MGHAETLQRRICPRCKNFGAGYASDSDVCPICGADTVVVPAARVEPPRADAFNAPPKFEPEPDFEPQPLPSVGAHRRLRDAALPFAAGILATGSLVAVFHYAGQPQKPEPEERASDAGSVVAVTPRVAAKPTPVPAPAPAPVAKIEPPPVDNTARSDTVMPAQPPAATAAVAVAPKPEAPPPVKNAISAQEKSILDSARTALRKSDVTEARAQLRRLPANAQSQGEFRQLSNELTRRERERDAALQRAHWCEEGKDWTCMAQNAARAQSIDTGNAESHVMLSLATTRLRWATVSNSSAAAPVRTTPPMPPILKPVQ</sequence>
<evidence type="ECO:0000313" key="5">
    <source>
        <dbReference type="Proteomes" id="UP000054977"/>
    </source>
</evidence>
<evidence type="ECO:0000256" key="1">
    <source>
        <dbReference type="SAM" id="Coils"/>
    </source>
</evidence>
<dbReference type="AlphaFoldDB" id="A0A158I242"/>
<name>A0A158I242_9BURK</name>
<feature type="compositionally biased region" description="Pro residues" evidence="2">
    <location>
        <begin position="132"/>
        <end position="150"/>
    </location>
</feature>
<keyword evidence="3" id="KW-0812">Transmembrane</keyword>
<feature type="coiled-coil region" evidence="1">
    <location>
        <begin position="220"/>
        <end position="247"/>
    </location>
</feature>
<gene>
    <name evidence="4" type="ORF">AWB65_04124</name>
</gene>
<evidence type="ECO:0000313" key="4">
    <source>
        <dbReference type="EMBL" id="SAL50705.1"/>
    </source>
</evidence>
<reference evidence="4" key="1">
    <citation type="submission" date="2016-01" db="EMBL/GenBank/DDBJ databases">
        <authorList>
            <person name="Peeters C."/>
        </authorList>
    </citation>
    <scope>NUCLEOTIDE SEQUENCE [LARGE SCALE GENOMIC DNA]</scope>
    <source>
        <strain evidence="4">LMG 22934</strain>
    </source>
</reference>
<dbReference type="Proteomes" id="UP000054977">
    <property type="component" value="Unassembled WGS sequence"/>
</dbReference>
<feature type="transmembrane region" description="Helical" evidence="3">
    <location>
        <begin position="81"/>
        <end position="102"/>
    </location>
</feature>
<dbReference type="OrthoDB" id="9132820at2"/>
<evidence type="ECO:0000256" key="3">
    <source>
        <dbReference type="SAM" id="Phobius"/>
    </source>
</evidence>
<dbReference type="EMBL" id="FCNW02000024">
    <property type="protein sequence ID" value="SAL50705.1"/>
    <property type="molecule type" value="Genomic_DNA"/>
</dbReference>
<comment type="caution">
    <text evidence="4">The sequence shown here is derived from an EMBL/GenBank/DDBJ whole genome shotgun (WGS) entry which is preliminary data.</text>
</comment>
<feature type="region of interest" description="Disordered" evidence="2">
    <location>
        <begin position="130"/>
        <end position="155"/>
    </location>
</feature>
<dbReference type="RefSeq" id="WP_125474161.1">
    <property type="nucleotide sequence ID" value="NZ_FCNW02000024.1"/>
</dbReference>
<keyword evidence="3" id="KW-1133">Transmembrane helix</keyword>
<keyword evidence="3" id="KW-0472">Membrane</keyword>
<accession>A0A158I242</accession>
<proteinExistence type="predicted"/>
<keyword evidence="1" id="KW-0175">Coiled coil</keyword>
<protein>
    <submittedName>
        <fullName evidence="4">Uncharacterized protein</fullName>
    </submittedName>
</protein>
<organism evidence="4 5">
    <name type="scientific">Caballeronia humi</name>
    <dbReference type="NCBI Taxonomy" id="326474"/>
    <lineage>
        <taxon>Bacteria</taxon>
        <taxon>Pseudomonadati</taxon>
        <taxon>Pseudomonadota</taxon>
        <taxon>Betaproteobacteria</taxon>
        <taxon>Burkholderiales</taxon>
        <taxon>Burkholderiaceae</taxon>
        <taxon>Caballeronia</taxon>
    </lineage>
</organism>